<reference evidence="2 3" key="1">
    <citation type="submission" date="2024-02" db="EMBL/GenBank/DDBJ databases">
        <title>High-quality chromosome-scale genome assembly of Pensacola bahiagrass (Paspalum notatum Flugge var. saurae).</title>
        <authorList>
            <person name="Vega J.M."/>
            <person name="Podio M."/>
            <person name="Orjuela J."/>
            <person name="Siena L.A."/>
            <person name="Pessino S.C."/>
            <person name="Combes M.C."/>
            <person name="Mariac C."/>
            <person name="Albertini E."/>
            <person name="Pupilli F."/>
            <person name="Ortiz J.P.A."/>
            <person name="Leblanc O."/>
        </authorList>
    </citation>
    <scope>NUCLEOTIDE SEQUENCE [LARGE SCALE GENOMIC DNA]</scope>
    <source>
        <strain evidence="2">R1</strain>
        <tissue evidence="2">Leaf</tissue>
    </source>
</reference>
<gene>
    <name evidence="2" type="ORF">U9M48_026228</name>
</gene>
<organism evidence="2 3">
    <name type="scientific">Paspalum notatum var. saurae</name>
    <dbReference type="NCBI Taxonomy" id="547442"/>
    <lineage>
        <taxon>Eukaryota</taxon>
        <taxon>Viridiplantae</taxon>
        <taxon>Streptophyta</taxon>
        <taxon>Embryophyta</taxon>
        <taxon>Tracheophyta</taxon>
        <taxon>Spermatophyta</taxon>
        <taxon>Magnoliopsida</taxon>
        <taxon>Liliopsida</taxon>
        <taxon>Poales</taxon>
        <taxon>Poaceae</taxon>
        <taxon>PACMAD clade</taxon>
        <taxon>Panicoideae</taxon>
        <taxon>Andropogonodae</taxon>
        <taxon>Paspaleae</taxon>
        <taxon>Paspalinae</taxon>
        <taxon>Paspalum</taxon>
    </lineage>
</organism>
<keyword evidence="3" id="KW-1185">Reference proteome</keyword>
<protein>
    <recommendedName>
        <fullName evidence="1">DUF1618 domain-containing protein</fullName>
    </recommendedName>
</protein>
<dbReference type="InterPro" id="IPR011676">
    <property type="entry name" value="DUF1618"/>
</dbReference>
<accession>A0AAQ3TRY5</accession>
<dbReference type="PANTHER" id="PTHR33074">
    <property type="entry name" value="EXPRESSED PROTEIN-RELATED"/>
    <property type="match status" value="1"/>
</dbReference>
<evidence type="ECO:0000313" key="2">
    <source>
        <dbReference type="EMBL" id="WVZ78533.1"/>
    </source>
</evidence>
<dbReference type="PANTHER" id="PTHR33074:SF126">
    <property type="entry name" value="OS07G0633300 PROTEIN"/>
    <property type="match status" value="1"/>
</dbReference>
<dbReference type="Pfam" id="PF07762">
    <property type="entry name" value="DUF1618"/>
    <property type="match status" value="1"/>
</dbReference>
<dbReference type="EMBL" id="CP144750">
    <property type="protein sequence ID" value="WVZ78533.1"/>
    <property type="molecule type" value="Genomic_DNA"/>
</dbReference>
<dbReference type="Proteomes" id="UP001341281">
    <property type="component" value="Chromosome 06"/>
</dbReference>
<proteinExistence type="predicted"/>
<name>A0AAQ3TRY5_PASNO</name>
<dbReference type="AlphaFoldDB" id="A0AAQ3TRY5"/>
<sequence>MAAPASASAAAPSCDWEEVLLDDCALIGDERNHTTGASFTRNDESILASFWRERPPVLSRLYVWSLDLDASAFSEPPRILRMEEGLILFRVAINCRLPCILNDECDYFVYHVDSARLDSLPPHPSAVTLSDDAVGLLPRGSGSYTVAALTSRRSVFTLHLLHSGIGKRWTSVEVSLTAPQSKFPLIHKTSTVITLGGEGGTMGWVDLWRGILLCDVLSPNPELRGVPVPLPTKILLPYDQAKIEPPQRLYRGIAFIKEKGCLRFVDLDVTYQFLSDQDEETGFISFRFDAWTITTWTNFNLTSSFDDWKQEHSPVHADTIMFNEKMRKQLLLCQLLQPKAPPQDNNVTINPERKLQNLWVSQPTPSIEGSKVFLIARAKFMYPEAHVLVVDMAIGELQGVSDYATGRKLGLELTCIHGGVSKRAA</sequence>
<evidence type="ECO:0000313" key="3">
    <source>
        <dbReference type="Proteomes" id="UP001341281"/>
    </source>
</evidence>
<evidence type="ECO:0000259" key="1">
    <source>
        <dbReference type="Pfam" id="PF07762"/>
    </source>
</evidence>
<feature type="domain" description="DUF1618" evidence="1">
    <location>
        <begin position="204"/>
        <end position="340"/>
    </location>
</feature>